<dbReference type="Proteomes" id="UP000321580">
    <property type="component" value="Unassembled WGS sequence"/>
</dbReference>
<dbReference type="AlphaFoldDB" id="A0A5C6S5X4"/>
<keyword evidence="3" id="KW-1185">Reference proteome</keyword>
<evidence type="ECO:0000313" key="2">
    <source>
        <dbReference type="EMBL" id="TXB70248.1"/>
    </source>
</evidence>
<dbReference type="OrthoDB" id="9780310at2"/>
<dbReference type="EMBL" id="VOOR01000001">
    <property type="protein sequence ID" value="TXB70248.1"/>
    <property type="molecule type" value="Genomic_DNA"/>
</dbReference>
<dbReference type="PANTHER" id="PTHR30348:SF9">
    <property type="entry name" value="UPF0759 PROTEIN YECE"/>
    <property type="match status" value="1"/>
</dbReference>
<evidence type="ECO:0000256" key="1">
    <source>
        <dbReference type="SAM" id="MobiDB-lite"/>
    </source>
</evidence>
<proteinExistence type="predicted"/>
<dbReference type="PANTHER" id="PTHR30348">
    <property type="entry name" value="UNCHARACTERIZED PROTEIN YECE"/>
    <property type="match status" value="1"/>
</dbReference>
<dbReference type="InterPro" id="IPR002763">
    <property type="entry name" value="DUF72"/>
</dbReference>
<reference evidence="2 3" key="1">
    <citation type="submission" date="2019-08" db="EMBL/GenBank/DDBJ databases">
        <title>Genome of Phaeodactylibacter luteus.</title>
        <authorList>
            <person name="Bowman J.P."/>
        </authorList>
    </citation>
    <scope>NUCLEOTIDE SEQUENCE [LARGE SCALE GENOMIC DNA]</scope>
    <source>
        <strain evidence="2 3">KCTC 42180</strain>
    </source>
</reference>
<dbReference type="RefSeq" id="WP_147165480.1">
    <property type="nucleotide sequence ID" value="NZ_VOOR01000001.1"/>
</dbReference>
<sequence>MKFGKLQDISAVRFSLPSDPAANQRHLPGSPTEPAFYIGCTGWSMKEWVGKVYPPSTKAAGFLRAYSQQFNTIELNTTHYRIPDAATVDKWKQETTPDFRFCPKVPQSISHSRDLGLGSDLIPAFAKAIGRLGEKLGCCFLQLPPYFGTDRAELLSTFLKAFPAAIPLAVEARHESWFSAPQQTNAFLELLARQQRSAVITDVAGRRDVLHMGLAGPTTMVRFVGNGLHPTDYSRADEWIARLKRWAQRGLSQVYFFPHEPDNILAPEMAAYLYEKIKKDWPGADSRGPVLHQPPGPQPEQMSLF</sequence>
<dbReference type="SUPFAM" id="SSF117396">
    <property type="entry name" value="TM1631-like"/>
    <property type="match status" value="1"/>
</dbReference>
<protein>
    <submittedName>
        <fullName evidence="2">DUF72 domain-containing protein</fullName>
    </submittedName>
</protein>
<gene>
    <name evidence="2" type="ORF">FRY97_00655</name>
</gene>
<dbReference type="InterPro" id="IPR036520">
    <property type="entry name" value="UPF0759_sf"/>
</dbReference>
<accession>A0A5C6S5X4</accession>
<comment type="caution">
    <text evidence="2">The sequence shown here is derived from an EMBL/GenBank/DDBJ whole genome shotgun (WGS) entry which is preliminary data.</text>
</comment>
<feature type="region of interest" description="Disordered" evidence="1">
    <location>
        <begin position="284"/>
        <end position="305"/>
    </location>
</feature>
<dbReference type="Pfam" id="PF01904">
    <property type="entry name" value="DUF72"/>
    <property type="match status" value="1"/>
</dbReference>
<name>A0A5C6S5X4_9BACT</name>
<organism evidence="2 3">
    <name type="scientific">Phaeodactylibacter luteus</name>
    <dbReference type="NCBI Taxonomy" id="1564516"/>
    <lineage>
        <taxon>Bacteria</taxon>
        <taxon>Pseudomonadati</taxon>
        <taxon>Bacteroidota</taxon>
        <taxon>Saprospiria</taxon>
        <taxon>Saprospirales</taxon>
        <taxon>Haliscomenobacteraceae</taxon>
        <taxon>Phaeodactylibacter</taxon>
    </lineage>
</organism>
<evidence type="ECO:0000313" key="3">
    <source>
        <dbReference type="Proteomes" id="UP000321580"/>
    </source>
</evidence>
<dbReference type="Gene3D" id="3.20.20.410">
    <property type="entry name" value="Protein of unknown function UPF0759"/>
    <property type="match status" value="1"/>
</dbReference>